<name>A0AAW2I710_9NEOP</name>
<proteinExistence type="predicted"/>
<gene>
    <name evidence="3" type="ORF">PYX00_004719</name>
</gene>
<protein>
    <recommendedName>
        <fullName evidence="2">Nuclear receptor coactivator 6 TRADD-N domain-containing protein</fullName>
    </recommendedName>
</protein>
<reference evidence="3" key="1">
    <citation type="journal article" date="2024" name="Gigascience">
        <title>Chromosome-level genome of the poultry shaft louse Menopon gallinae provides insight into the host-switching and adaptive evolution of parasitic lice.</title>
        <authorList>
            <person name="Xu Y."/>
            <person name="Ma L."/>
            <person name="Liu S."/>
            <person name="Liang Y."/>
            <person name="Liu Q."/>
            <person name="He Z."/>
            <person name="Tian L."/>
            <person name="Duan Y."/>
            <person name="Cai W."/>
            <person name="Li H."/>
            <person name="Song F."/>
        </authorList>
    </citation>
    <scope>NUCLEOTIDE SEQUENCE</scope>
    <source>
        <strain evidence="3">Cailab_2023a</strain>
    </source>
</reference>
<feature type="region of interest" description="Disordered" evidence="1">
    <location>
        <begin position="540"/>
        <end position="665"/>
    </location>
</feature>
<feature type="compositionally biased region" description="Basic and acidic residues" evidence="1">
    <location>
        <begin position="1403"/>
        <end position="1414"/>
    </location>
</feature>
<feature type="compositionally biased region" description="Low complexity" evidence="1">
    <location>
        <begin position="366"/>
        <end position="382"/>
    </location>
</feature>
<feature type="compositionally biased region" description="Low complexity" evidence="1">
    <location>
        <begin position="625"/>
        <end position="639"/>
    </location>
</feature>
<accession>A0AAW2I710</accession>
<evidence type="ECO:0000259" key="2">
    <source>
        <dbReference type="Pfam" id="PF13820"/>
    </source>
</evidence>
<evidence type="ECO:0000256" key="1">
    <source>
        <dbReference type="SAM" id="MobiDB-lite"/>
    </source>
</evidence>
<dbReference type="PANTHER" id="PTHR15690:SF0">
    <property type="entry name" value="NUCLEAR RECEPTOR COACTIVATOR 6"/>
    <property type="match status" value="1"/>
</dbReference>
<feature type="region of interest" description="Disordered" evidence="1">
    <location>
        <begin position="1542"/>
        <end position="1578"/>
    </location>
</feature>
<feature type="compositionally biased region" description="Basic and acidic residues" evidence="1">
    <location>
        <begin position="1729"/>
        <end position="1754"/>
    </location>
</feature>
<sequence>MAADSDGDSTVGSSPCAGLLSTFPNKKGINRSHWAGSGLYWEKDEEDSLNENDLIQTVFTCHGDLGDPDFPKRFSVLLDKLSTLLCTGKEVLMRVKKVEPWNSVRVTLTIPRDAAHRLRTLAQAGDAALQALGILSVQVEGDQVISLRLAARFGGEPQEIVLRAGEEGSNSTNNTVGHSLGQIISTAGVNQPSSSGTFRSPNVVAPSGVGILPSPKPHGGPSPFPFTSMNHAAQTQQIRESTSQHNFTAPPPYPAKTFSPSNVKTTIPPGATVAPNQRVISTLPAAKKPAMPSAPIPAPAAPSKLSNVSAFAPRDGVSLKPFAQKLPPPGQTPTPNSQLKRVVSPDPALSNNMSLSSPLLVNLLQNDGTPVSTASPTVTPTSKMAPPNVDHMKALRKTSPEQPDQEKDAEKNFRASNFTNNYNNKITPKVIANSQARMPAVRHRNPVKSGFGNNLPAYNNQGPIGMPSVANMNVVRQPGRYGPGMMKNFQQNQPQPIVSSTAGRPAAPVVQRFSQIRAGFPNADGRPNVLVQGYSQITASTSKPCTSEAGDKSVENMETNSDGKKLIINPLTGELEPMPSESSESEEEPSKEDPFLYSSSPASRAFSDDDSTMSRRNDTSDQSDSETTNKSTASETSSSARRRNIAHKTSNRDHGPEKIKLRLKLEKSEPVTQAYKVDVSFVNCPTPRKPMPGSGNRTTGAIGANSGSNTSIGSSNPTGNLVNSNGNNMNAAGVGVTNSTEEPRVPPLHISLRGPKAAVVVSNRKEKKSPPSSHWSQLDEADRFNADDANSDFYSKLNKKKMKVSNLKLGRESVAINSSELNQKTKKLKLKRMLTDSDSVFKLKIPVVTPTANEISDGLDSVDDKLLVKKRKDSKKQKNNMLNLNKRHLTDLAEAEAPKRHDDVVSSVNKRVELNLKMDSEEWISRTLKEETLNYEKRKNCNKMLDDFETDGKVKEEDESTVSESDIMKNFEIRSNLEENEKTGESKEEDRTIGFISGTFELNDLLRRKKVENNKKLKSLECMKIKHKFMELSELEEDEEEEEEEEKSEEVTVKKPQEIGGKIKSELTSKIDRVSGKLKNDLSQKLSKDGINKKLKLDDSGLKKLKLDDLGKGLKKGEKPGSRNKFPKKETVGLRIGLIGVPSSDGEAEDHDSYGRAKRRHSGDQSVSESQSAQKVKSRSSSSDQLTAQFSMKTGSSRRFDALSRKMRKDSVIDRLRKEKMNKVFALNRKLGTGCDPHSKKQTVNRLTTVKHPTGVAEKTAESPAKESMSNLCEVKQQPITALETNLVKVKQSENVESPNNPPVGGESPANQGNTQGEDSGIESMDALSEKSPNQGESPCRKDESHAKELEISKPEEKKGQNHDRTEEAAKSDEQSCLNESKSIQNTNNNVNTTQASSVPFDASEHHSDSKSELNSDNLDYINPNSPQSTNNKLEEDEEEEVVDERKVNREVSLVDFSQNEEVRVNSRNSERSSSNANDCDSGNVASEETKTSEAASETKDEKPSAIHEQTNRLIETFETKIREAFLRNDNKDFDTAAEGLGAKILETSTRLEDKSKDSVSSEALESKSIEADIGSPSLEEIERFRVNPPLYTYAKREDSLSPSPPTVEGNDMTTNHIKSDQADEDSNNSNKKRSGKKIKSTEDIDETSNTSSEAKNNNNKSLLEQLLIEIPGEDSRRTRSWHRLGGSPGGTPKSSPRSLKDERPASPVAKASPRNTVKLSPTCRNKRKAETAAAEDKGKADSGESRPNKRKCSENAAELIKACMGVDDKKQLLKSNQPVTGGKKGNAEIESSDDEPLIDLAGKGRSREQSVEQEMKKPKISAEEENRNNNKVTTKSAPGNVVCKSGADPPTRRSVRQHVKSDSRSLRYTRSAVTQESSEISKRRRTSRDGK</sequence>
<feature type="region of interest" description="Disordered" evidence="1">
    <location>
        <begin position="366"/>
        <end position="421"/>
    </location>
</feature>
<dbReference type="GO" id="GO:0035097">
    <property type="term" value="C:histone methyltransferase complex"/>
    <property type="evidence" value="ECO:0007669"/>
    <property type="project" value="TreeGrafter"/>
</dbReference>
<feature type="compositionally biased region" description="Polar residues" evidence="1">
    <location>
        <begin position="1184"/>
        <end position="1197"/>
    </location>
</feature>
<feature type="compositionally biased region" description="Basic and acidic residues" evidence="1">
    <location>
        <begin position="1108"/>
        <end position="1132"/>
    </location>
</feature>
<feature type="compositionally biased region" description="Basic residues" evidence="1">
    <location>
        <begin position="1883"/>
        <end position="1892"/>
    </location>
</feature>
<feature type="compositionally biased region" description="Polar residues" evidence="1">
    <location>
        <begin position="1309"/>
        <end position="1318"/>
    </location>
</feature>
<comment type="caution">
    <text evidence="3">The sequence shown here is derived from an EMBL/GenBank/DDBJ whole genome shotgun (WGS) entry which is preliminary data.</text>
</comment>
<feature type="compositionally biased region" description="Polar residues" evidence="1">
    <location>
        <begin position="1714"/>
        <end position="1724"/>
    </location>
</feature>
<feature type="compositionally biased region" description="Basic and acidic residues" evidence="1">
    <location>
        <begin position="1461"/>
        <end position="1471"/>
    </location>
</feature>
<feature type="compositionally biased region" description="Polar residues" evidence="1">
    <location>
        <begin position="1867"/>
        <end position="1879"/>
    </location>
</feature>
<feature type="compositionally biased region" description="Polar residues" evidence="1">
    <location>
        <begin position="1375"/>
        <end position="1385"/>
    </location>
</feature>
<feature type="compositionally biased region" description="Polar residues" evidence="1">
    <location>
        <begin position="1648"/>
        <end position="1663"/>
    </location>
</feature>
<dbReference type="GO" id="GO:0005667">
    <property type="term" value="C:transcription regulator complex"/>
    <property type="evidence" value="ECO:0007669"/>
    <property type="project" value="TreeGrafter"/>
</dbReference>
<feature type="compositionally biased region" description="Basic and acidic residues" evidence="1">
    <location>
        <begin position="404"/>
        <end position="413"/>
    </location>
</feature>
<feature type="compositionally biased region" description="Basic and acidic residues" evidence="1">
    <location>
        <begin position="1198"/>
        <end position="1210"/>
    </location>
</feature>
<evidence type="ECO:0000313" key="3">
    <source>
        <dbReference type="EMBL" id="KAL0277443.1"/>
    </source>
</evidence>
<feature type="compositionally biased region" description="Polar residues" evidence="1">
    <location>
        <begin position="1415"/>
        <end position="1431"/>
    </location>
</feature>
<feature type="compositionally biased region" description="Acidic residues" evidence="1">
    <location>
        <begin position="1034"/>
        <end position="1048"/>
    </location>
</feature>
<feature type="compositionally biased region" description="Basic and acidic residues" evidence="1">
    <location>
        <begin position="1488"/>
        <end position="1506"/>
    </location>
</feature>
<dbReference type="PANTHER" id="PTHR15690">
    <property type="entry name" value="NUCLEAR RECEPTOR COACTIVATOR 6"/>
    <property type="match status" value="1"/>
</dbReference>
<dbReference type="EMBL" id="JARGDH010000002">
    <property type="protein sequence ID" value="KAL0277443.1"/>
    <property type="molecule type" value="Genomic_DNA"/>
</dbReference>
<feature type="region of interest" description="Disordered" evidence="1">
    <location>
        <begin position="1594"/>
        <end position="1892"/>
    </location>
</feature>
<feature type="compositionally biased region" description="Basic and acidic residues" evidence="1">
    <location>
        <begin position="1049"/>
        <end position="1059"/>
    </location>
</feature>
<dbReference type="GO" id="GO:0045944">
    <property type="term" value="P:positive regulation of transcription by RNA polymerase II"/>
    <property type="evidence" value="ECO:0007669"/>
    <property type="project" value="TreeGrafter"/>
</dbReference>
<feature type="compositionally biased region" description="Polar residues" evidence="1">
    <location>
        <begin position="225"/>
        <end position="247"/>
    </location>
</feature>
<feature type="region of interest" description="Disordered" evidence="1">
    <location>
        <begin position="1230"/>
        <end position="1271"/>
    </location>
</feature>
<feature type="compositionally biased region" description="Pro residues" evidence="1">
    <location>
        <begin position="214"/>
        <end position="224"/>
    </location>
</feature>
<feature type="compositionally biased region" description="Basic and acidic residues" evidence="1">
    <location>
        <begin position="650"/>
        <end position="665"/>
    </location>
</feature>
<feature type="compositionally biased region" description="Basic and acidic residues" evidence="1">
    <location>
        <begin position="549"/>
        <end position="565"/>
    </location>
</feature>
<feature type="region of interest" description="Disordered" evidence="1">
    <location>
        <begin position="207"/>
        <end position="260"/>
    </location>
</feature>
<feature type="region of interest" description="Disordered" evidence="1">
    <location>
        <begin position="320"/>
        <end position="349"/>
    </location>
</feature>
<feature type="compositionally biased region" description="Low complexity" evidence="1">
    <location>
        <begin position="1170"/>
        <end position="1183"/>
    </location>
</feature>
<feature type="domain" description="Nuclear receptor coactivator 6 TRADD-N" evidence="2">
    <location>
        <begin position="57"/>
        <end position="192"/>
    </location>
</feature>
<dbReference type="Pfam" id="PF13820">
    <property type="entry name" value="NCOA6_TRADD-N"/>
    <property type="match status" value="1"/>
</dbReference>
<feature type="region of interest" description="Disordered" evidence="1">
    <location>
        <begin position="1286"/>
        <end position="1512"/>
    </location>
</feature>
<dbReference type="InterPro" id="IPR026638">
    <property type="entry name" value="NCOA6"/>
</dbReference>
<feature type="region of interest" description="Disordered" evidence="1">
    <location>
        <begin position="1034"/>
        <end position="1059"/>
    </location>
</feature>
<feature type="region of interest" description="Disordered" evidence="1">
    <location>
        <begin position="1108"/>
        <end position="1210"/>
    </location>
</feature>
<dbReference type="InterPro" id="IPR032715">
    <property type="entry name" value="NCOA6_TRADD-N"/>
</dbReference>
<feature type="compositionally biased region" description="Basic and acidic residues" evidence="1">
    <location>
        <begin position="1339"/>
        <end position="1374"/>
    </location>
</feature>
<feature type="compositionally biased region" description="Basic and acidic residues" evidence="1">
    <location>
        <begin position="1806"/>
        <end position="1829"/>
    </location>
</feature>
<organism evidence="3">
    <name type="scientific">Menopon gallinae</name>
    <name type="common">poultry shaft louse</name>
    <dbReference type="NCBI Taxonomy" id="328185"/>
    <lineage>
        <taxon>Eukaryota</taxon>
        <taxon>Metazoa</taxon>
        <taxon>Ecdysozoa</taxon>
        <taxon>Arthropoda</taxon>
        <taxon>Hexapoda</taxon>
        <taxon>Insecta</taxon>
        <taxon>Pterygota</taxon>
        <taxon>Neoptera</taxon>
        <taxon>Paraneoptera</taxon>
        <taxon>Psocodea</taxon>
        <taxon>Troctomorpha</taxon>
        <taxon>Phthiraptera</taxon>
        <taxon>Amblycera</taxon>
        <taxon>Menoponidae</taxon>
        <taxon>Menopon</taxon>
    </lineage>
</organism>
<dbReference type="GO" id="GO:0003713">
    <property type="term" value="F:transcription coactivator activity"/>
    <property type="evidence" value="ECO:0007669"/>
    <property type="project" value="InterPro"/>
</dbReference>
<feature type="compositionally biased region" description="Basic and acidic residues" evidence="1">
    <location>
        <begin position="1550"/>
        <end position="1571"/>
    </location>
</feature>